<protein>
    <recommendedName>
        <fullName evidence="3">OmpA-like domain-containing protein</fullName>
    </recommendedName>
</protein>
<reference evidence="5" key="1">
    <citation type="submission" date="2019-07" db="EMBL/GenBank/DDBJ databases">
        <title>Complete Genome Sequences of Vibrion rotiferianus strain AM7.</title>
        <authorList>
            <person name="Miyazaki K."/>
            <person name="Wiseschart A."/>
            <person name="Pootanakit K."/>
            <person name="Ishimori K."/>
            <person name="Kitahara K."/>
        </authorList>
    </citation>
    <scope>NUCLEOTIDE SEQUENCE [LARGE SCALE GENOMIC DNA]</scope>
    <source>
        <strain evidence="5">AM7</strain>
        <plasmid evidence="5">pam7 dna</plasmid>
    </source>
</reference>
<sequence length="554" mass="60381">MLKLSLLTLALASATAHSVERLPVTAIEDTVIATTNSVKDSHKYSMPIISWGADVATIYANGAKMTTDGSLIAPTGFYLELERQDRFQDQIKDYMKGKTPFLRGTMSMINLAAASVKGNDDLTPVVISQLSWSEGGDALVVKGGLKPKELCDKTIAINAFGPHLNYANRILKDAGCEVDKVDFFYTRDLTGTEQTPAEALFDDSVDAAFVITPDALALTSGGNVGTGAEGSVKDASIVMSTESASKVITDVIAVRKDFYQNNKSKVDSLAMALLKAQESLPTALAHKMLKEDAAELLFDSKLAVDEIEPMVSDAYIANFQDNKAFFTGDSARNFEVINKETVSGLLAMGAIKSAGTVLKADIDYRLHSNGYAEKVNQPKFDTKTLSAVVDKKQKLNTLDDDTLYSFDVFFRPNQRGFDSSLYQSEFDKVIELSAIYSGAVIIVEGHSDPMGYLRKVKQGESNLVLSRMKQGLKNLSLSRATEVRQSLIEFGQENNLFLDPSQFSVVGHGISQPKTGLCGAQPCAPKNEEQWLSNMRVSFRLLNVETEETAFNPL</sequence>
<dbReference type="SUPFAM" id="SSF103088">
    <property type="entry name" value="OmpA-like"/>
    <property type="match status" value="1"/>
</dbReference>
<geneLocation type="plasmid" evidence="5">
    <name>pam7 dna</name>
</geneLocation>
<keyword evidence="2" id="KW-0732">Signal</keyword>
<dbReference type="InterPro" id="IPR036737">
    <property type="entry name" value="OmpA-like_sf"/>
</dbReference>
<keyword evidence="4" id="KW-0614">Plasmid</keyword>
<proteinExistence type="predicted"/>
<evidence type="ECO:0000256" key="2">
    <source>
        <dbReference type="SAM" id="SignalP"/>
    </source>
</evidence>
<dbReference type="GO" id="GO:0016020">
    <property type="term" value="C:membrane"/>
    <property type="evidence" value="ECO:0007669"/>
    <property type="project" value="UniProtKB-UniRule"/>
</dbReference>
<evidence type="ECO:0000313" key="4">
    <source>
        <dbReference type="EMBL" id="BBL92410.1"/>
    </source>
</evidence>
<dbReference type="SUPFAM" id="SSF53850">
    <property type="entry name" value="Periplasmic binding protein-like II"/>
    <property type="match status" value="1"/>
</dbReference>
<dbReference type="RefSeq" id="WP_143694363.1">
    <property type="nucleotide sequence ID" value="NZ_AP019800.1"/>
</dbReference>
<dbReference type="Gene3D" id="3.30.1330.60">
    <property type="entry name" value="OmpA-like domain"/>
    <property type="match status" value="1"/>
</dbReference>
<dbReference type="AlphaFoldDB" id="A0A510IJP7"/>
<feature type="domain" description="OmpA-like" evidence="3">
    <location>
        <begin position="397"/>
        <end position="545"/>
    </location>
</feature>
<organism evidence="4 5">
    <name type="scientific">Vibrio rotiferianus</name>
    <dbReference type="NCBI Taxonomy" id="190895"/>
    <lineage>
        <taxon>Bacteria</taxon>
        <taxon>Pseudomonadati</taxon>
        <taxon>Pseudomonadota</taxon>
        <taxon>Gammaproteobacteria</taxon>
        <taxon>Vibrionales</taxon>
        <taxon>Vibrionaceae</taxon>
        <taxon>Vibrio</taxon>
    </lineage>
</organism>
<keyword evidence="1" id="KW-0472">Membrane</keyword>
<dbReference type="Gene3D" id="3.40.190.10">
    <property type="entry name" value="Periplasmic binding protein-like II"/>
    <property type="match status" value="2"/>
</dbReference>
<feature type="chain" id="PRO_5022245102" description="OmpA-like domain-containing protein" evidence="2">
    <location>
        <begin position="19"/>
        <end position="554"/>
    </location>
</feature>
<dbReference type="Proteomes" id="UP000315115">
    <property type="component" value="Plasmid pAM7"/>
</dbReference>
<evidence type="ECO:0000259" key="3">
    <source>
        <dbReference type="PROSITE" id="PS51123"/>
    </source>
</evidence>
<dbReference type="EMBL" id="AP019800">
    <property type="protein sequence ID" value="BBL92410.1"/>
    <property type="molecule type" value="Genomic_DNA"/>
</dbReference>
<evidence type="ECO:0000313" key="5">
    <source>
        <dbReference type="Proteomes" id="UP000315115"/>
    </source>
</evidence>
<gene>
    <name evidence="4" type="ORF">VroAM7_50630</name>
</gene>
<dbReference type="PROSITE" id="PS51123">
    <property type="entry name" value="OMPA_2"/>
    <property type="match status" value="1"/>
</dbReference>
<feature type="signal peptide" evidence="2">
    <location>
        <begin position="1"/>
        <end position="18"/>
    </location>
</feature>
<dbReference type="InterPro" id="IPR006665">
    <property type="entry name" value="OmpA-like"/>
</dbReference>
<evidence type="ECO:0000256" key="1">
    <source>
        <dbReference type="PROSITE-ProRule" id="PRU00473"/>
    </source>
</evidence>
<accession>A0A510IJP7</accession>
<name>A0A510IJP7_9VIBR</name>